<dbReference type="SUPFAM" id="SSF46785">
    <property type="entry name" value="Winged helix' DNA-binding domain"/>
    <property type="match status" value="1"/>
</dbReference>
<feature type="domain" description="HTH lysR-type" evidence="5">
    <location>
        <begin position="4"/>
        <end position="61"/>
    </location>
</feature>
<dbReference type="FunFam" id="1.10.10.10:FF:000001">
    <property type="entry name" value="LysR family transcriptional regulator"/>
    <property type="match status" value="1"/>
</dbReference>
<evidence type="ECO:0000313" key="7">
    <source>
        <dbReference type="Proteomes" id="UP000231932"/>
    </source>
</evidence>
<dbReference type="Gene3D" id="3.40.190.290">
    <property type="match status" value="1"/>
</dbReference>
<evidence type="ECO:0000259" key="5">
    <source>
        <dbReference type="PROSITE" id="PS50931"/>
    </source>
</evidence>
<keyword evidence="4" id="KW-0804">Transcription</keyword>
<dbReference type="Proteomes" id="UP000231932">
    <property type="component" value="Chromosome"/>
</dbReference>
<evidence type="ECO:0000256" key="2">
    <source>
        <dbReference type="ARBA" id="ARBA00023015"/>
    </source>
</evidence>
<reference evidence="7" key="1">
    <citation type="submission" date="2017-11" db="EMBL/GenBank/DDBJ databases">
        <title>Complete Genome Sequence of Kyrpidia sp. Strain EA-1, a thermophilic, hydrogen-oxidizing Bacterium, isolated from the Azores.</title>
        <authorList>
            <person name="Reiner J.E."/>
            <person name="Lapp C.J."/>
            <person name="Bunk B."/>
            <person name="Gescher J."/>
        </authorList>
    </citation>
    <scope>NUCLEOTIDE SEQUENCE [LARGE SCALE GENOMIC DNA]</scope>
    <source>
        <strain evidence="7">EA-1</strain>
    </source>
</reference>
<dbReference type="RefSeq" id="WP_100668707.1">
    <property type="nucleotide sequence ID" value="NZ_CP024955.1"/>
</dbReference>
<keyword evidence="7" id="KW-1185">Reference proteome</keyword>
<dbReference type="InterPro" id="IPR036390">
    <property type="entry name" value="WH_DNA-bd_sf"/>
</dbReference>
<organism evidence="6 7">
    <name type="scientific">Kyrpidia spormannii</name>
    <dbReference type="NCBI Taxonomy" id="2055160"/>
    <lineage>
        <taxon>Bacteria</taxon>
        <taxon>Bacillati</taxon>
        <taxon>Bacillota</taxon>
        <taxon>Bacilli</taxon>
        <taxon>Bacillales</taxon>
        <taxon>Alicyclobacillaceae</taxon>
        <taxon>Kyrpidia</taxon>
    </lineage>
</organism>
<evidence type="ECO:0000313" key="6">
    <source>
        <dbReference type="EMBL" id="ATY85954.1"/>
    </source>
</evidence>
<dbReference type="InterPro" id="IPR036388">
    <property type="entry name" value="WH-like_DNA-bd_sf"/>
</dbReference>
<comment type="similarity">
    <text evidence="1">Belongs to the LysR transcriptional regulatory family.</text>
</comment>
<protein>
    <submittedName>
        <fullName evidence="6">LysR family transcriptional regulator</fullName>
    </submittedName>
</protein>
<dbReference type="PANTHER" id="PTHR30126">
    <property type="entry name" value="HTH-TYPE TRANSCRIPTIONAL REGULATOR"/>
    <property type="match status" value="1"/>
</dbReference>
<dbReference type="KEGG" id="kyr:CVV65_14330"/>
<name>A0A2K8N9F9_9BACL</name>
<sequence length="295" mass="33339">MEYLNLRRLYVFQTVAKHLSFSRAADELYLSQPAVSQHIRLLEEYFDVELFEQSGKKIVLTEAGLYLKDAANQLFKQLEAIHQTVRDIRSHHIGSLKIAADTTAGAFVVPPFLHQFHDLYPRVNIKLDVGNRSMVLQRLVRREVDLAVMGYPRVPANLNADPFKDNPLVVIAPPDHPLTREANIPLDRLVEEPFLMRERGSGTRSTVEMFFDKHGLAPRITMELGSIAAIKEAVASGLGLSIVSEAAVRTELEVGKLTVLSVDHLPIMRKWYVVYADERSLSPFAKIFRNLLLNS</sequence>
<dbReference type="Pfam" id="PF03466">
    <property type="entry name" value="LysR_substrate"/>
    <property type="match status" value="1"/>
</dbReference>
<keyword evidence="2" id="KW-0805">Transcription regulation</keyword>
<dbReference type="AlphaFoldDB" id="A0A2K8N9F9"/>
<evidence type="ECO:0000256" key="1">
    <source>
        <dbReference type="ARBA" id="ARBA00009437"/>
    </source>
</evidence>
<dbReference type="OrthoDB" id="8479357at2"/>
<dbReference type="PANTHER" id="PTHR30126:SF5">
    <property type="entry name" value="HTH-TYPE TRANSCRIPTIONAL ACTIVATOR CMPR"/>
    <property type="match status" value="1"/>
</dbReference>
<dbReference type="Pfam" id="PF00126">
    <property type="entry name" value="HTH_1"/>
    <property type="match status" value="1"/>
</dbReference>
<dbReference type="PRINTS" id="PR00039">
    <property type="entry name" value="HTHLYSR"/>
</dbReference>
<accession>A0A2K8N9F9</accession>
<dbReference type="GO" id="GO:0000976">
    <property type="term" value="F:transcription cis-regulatory region binding"/>
    <property type="evidence" value="ECO:0007669"/>
    <property type="project" value="TreeGrafter"/>
</dbReference>
<dbReference type="InterPro" id="IPR005119">
    <property type="entry name" value="LysR_subst-bd"/>
</dbReference>
<dbReference type="InterPro" id="IPR000847">
    <property type="entry name" value="LysR_HTH_N"/>
</dbReference>
<gene>
    <name evidence="6" type="ORF">CVV65_14330</name>
</gene>
<dbReference type="EMBL" id="CP024955">
    <property type="protein sequence ID" value="ATY85954.1"/>
    <property type="molecule type" value="Genomic_DNA"/>
</dbReference>
<evidence type="ECO:0000256" key="4">
    <source>
        <dbReference type="ARBA" id="ARBA00023163"/>
    </source>
</evidence>
<keyword evidence="3" id="KW-0238">DNA-binding</keyword>
<dbReference type="PROSITE" id="PS50931">
    <property type="entry name" value="HTH_LYSR"/>
    <property type="match status" value="1"/>
</dbReference>
<dbReference type="Gene3D" id="1.10.10.10">
    <property type="entry name" value="Winged helix-like DNA-binding domain superfamily/Winged helix DNA-binding domain"/>
    <property type="match status" value="1"/>
</dbReference>
<proteinExistence type="inferred from homology"/>
<dbReference type="GO" id="GO:0003700">
    <property type="term" value="F:DNA-binding transcription factor activity"/>
    <property type="evidence" value="ECO:0007669"/>
    <property type="project" value="InterPro"/>
</dbReference>
<evidence type="ECO:0000256" key="3">
    <source>
        <dbReference type="ARBA" id="ARBA00023125"/>
    </source>
</evidence>
<dbReference type="SUPFAM" id="SSF53850">
    <property type="entry name" value="Periplasmic binding protein-like II"/>
    <property type="match status" value="1"/>
</dbReference>